<dbReference type="InterPro" id="IPR000792">
    <property type="entry name" value="Tscrpt_reg_LuxR_C"/>
</dbReference>
<keyword evidence="2 5" id="KW-0238">DNA-binding</keyword>
<feature type="domain" description="HTH luxR-type" evidence="4">
    <location>
        <begin position="297"/>
        <end position="362"/>
    </location>
</feature>
<gene>
    <name evidence="5" type="ORF">DES45_106292</name>
</gene>
<dbReference type="InterPro" id="IPR016032">
    <property type="entry name" value="Sig_transdc_resp-reg_C-effctor"/>
</dbReference>
<dbReference type="PRINTS" id="PR00038">
    <property type="entry name" value="HTHLUXR"/>
</dbReference>
<dbReference type="SMART" id="SM00421">
    <property type="entry name" value="HTH_LUXR"/>
    <property type="match status" value="1"/>
</dbReference>
<dbReference type="PANTHER" id="PTHR44688">
    <property type="entry name" value="DNA-BINDING TRANSCRIPTIONAL ACTIVATOR DEVR_DOSR"/>
    <property type="match status" value="1"/>
</dbReference>
<name>A0A370HIE9_9HYPH</name>
<keyword evidence="3" id="KW-0804">Transcription</keyword>
<proteinExistence type="predicted"/>
<protein>
    <submittedName>
        <fullName evidence="5">DNA-binding CsgD family transcriptional regulator</fullName>
    </submittedName>
</protein>
<evidence type="ECO:0000256" key="2">
    <source>
        <dbReference type="ARBA" id="ARBA00023125"/>
    </source>
</evidence>
<evidence type="ECO:0000259" key="4">
    <source>
        <dbReference type="PROSITE" id="PS50043"/>
    </source>
</evidence>
<evidence type="ECO:0000313" key="5">
    <source>
        <dbReference type="EMBL" id="RDI57978.1"/>
    </source>
</evidence>
<dbReference type="Proteomes" id="UP000254925">
    <property type="component" value="Unassembled WGS sequence"/>
</dbReference>
<comment type="caution">
    <text evidence="5">The sequence shown here is derived from an EMBL/GenBank/DDBJ whole genome shotgun (WGS) entry which is preliminary data.</text>
</comment>
<sequence length="367" mass="39922">MKPDEAFSDLIGRIYDCALDTSLWSEVLGEITQAIGGKMADMIVSHPLERTQRIAALYNWPDELVALAQANAHINPGVPLGLTAPLCEPLCSTRDLDIKAFHSSRYWTSCYAGRGLYDYIVVPIQRTVTSVATWGVIGDEAKGPYGDEDIELARLLSPHIKRSVDISGLLGLERVEAGTLRAALEALASAALIIGPNGTILFCNQAAEAELAHARVFREHDHRLIPVTSEGRRFMASLASAPDRARQKGLDANLTDATGRTLHVTWVALEQVGEEIGSPVLILLREPETALETPLSAAVSLYHLTTGETQVLGQVLHGRTLAETAEILGVARSTVKTHLDAVYRKTQTNRQAELVSRIMNLASPLRR</sequence>
<dbReference type="AlphaFoldDB" id="A0A370HIE9"/>
<evidence type="ECO:0000256" key="1">
    <source>
        <dbReference type="ARBA" id="ARBA00023015"/>
    </source>
</evidence>
<dbReference type="InterPro" id="IPR036388">
    <property type="entry name" value="WH-like_DNA-bd_sf"/>
</dbReference>
<evidence type="ECO:0000256" key="3">
    <source>
        <dbReference type="ARBA" id="ARBA00023163"/>
    </source>
</evidence>
<dbReference type="EMBL" id="QQBB01000006">
    <property type="protein sequence ID" value="RDI57978.1"/>
    <property type="molecule type" value="Genomic_DNA"/>
</dbReference>
<dbReference type="GO" id="GO:0006355">
    <property type="term" value="P:regulation of DNA-templated transcription"/>
    <property type="evidence" value="ECO:0007669"/>
    <property type="project" value="InterPro"/>
</dbReference>
<dbReference type="PANTHER" id="PTHR44688:SF16">
    <property type="entry name" value="DNA-BINDING TRANSCRIPTIONAL ACTIVATOR DEVR_DOSR"/>
    <property type="match status" value="1"/>
</dbReference>
<evidence type="ECO:0000313" key="6">
    <source>
        <dbReference type="Proteomes" id="UP000254925"/>
    </source>
</evidence>
<keyword evidence="6" id="KW-1185">Reference proteome</keyword>
<dbReference type="RefSeq" id="WP_170151534.1">
    <property type="nucleotide sequence ID" value="NZ_QQBB01000006.1"/>
</dbReference>
<organism evidence="5 6">
    <name type="scientific">Microvirga subterranea</name>
    <dbReference type="NCBI Taxonomy" id="186651"/>
    <lineage>
        <taxon>Bacteria</taxon>
        <taxon>Pseudomonadati</taxon>
        <taxon>Pseudomonadota</taxon>
        <taxon>Alphaproteobacteria</taxon>
        <taxon>Hyphomicrobiales</taxon>
        <taxon>Methylobacteriaceae</taxon>
        <taxon>Microvirga</taxon>
    </lineage>
</organism>
<dbReference type="Pfam" id="PF00196">
    <property type="entry name" value="GerE"/>
    <property type="match status" value="1"/>
</dbReference>
<dbReference type="GO" id="GO:0003677">
    <property type="term" value="F:DNA binding"/>
    <property type="evidence" value="ECO:0007669"/>
    <property type="project" value="UniProtKB-KW"/>
</dbReference>
<accession>A0A370HIE9</accession>
<keyword evidence="1" id="KW-0805">Transcription regulation</keyword>
<reference evidence="5 6" key="1">
    <citation type="submission" date="2018-07" db="EMBL/GenBank/DDBJ databases">
        <title>Genomic Encyclopedia of Type Strains, Phase IV (KMG-IV): sequencing the most valuable type-strain genomes for metagenomic binning, comparative biology and taxonomic classification.</title>
        <authorList>
            <person name="Goeker M."/>
        </authorList>
    </citation>
    <scope>NUCLEOTIDE SEQUENCE [LARGE SCALE GENOMIC DNA]</scope>
    <source>
        <strain evidence="5 6">DSM 14364</strain>
    </source>
</reference>
<dbReference type="Gene3D" id="1.10.10.10">
    <property type="entry name" value="Winged helix-like DNA-binding domain superfamily/Winged helix DNA-binding domain"/>
    <property type="match status" value="1"/>
</dbReference>
<dbReference type="PROSITE" id="PS50043">
    <property type="entry name" value="HTH_LUXR_2"/>
    <property type="match status" value="1"/>
</dbReference>
<dbReference type="SUPFAM" id="SSF46894">
    <property type="entry name" value="C-terminal effector domain of the bipartite response regulators"/>
    <property type="match status" value="1"/>
</dbReference>